<protein>
    <submittedName>
        <fullName evidence="1">Uncharacterized protein</fullName>
    </submittedName>
</protein>
<dbReference type="KEGG" id="mmn:midi_00790"/>
<keyword evidence="2" id="KW-1185">Reference proteome</keyword>
<accession>F7XWN1</accession>
<dbReference type="AlphaFoldDB" id="F7XWN1"/>
<dbReference type="EMBL" id="CP002130">
    <property type="protein sequence ID" value="AEI89080.1"/>
    <property type="molecule type" value="Genomic_DNA"/>
</dbReference>
<dbReference type="PROSITE" id="PS51257">
    <property type="entry name" value="PROKAR_LIPOPROTEIN"/>
    <property type="match status" value="1"/>
</dbReference>
<dbReference type="Proteomes" id="UP000006639">
    <property type="component" value="Chromosome"/>
</dbReference>
<dbReference type="HOGENOM" id="CLU_2523864_0_0_5"/>
<gene>
    <name evidence="1" type="ordered locus">midi_00790</name>
</gene>
<evidence type="ECO:0000313" key="2">
    <source>
        <dbReference type="Proteomes" id="UP000006639"/>
    </source>
</evidence>
<organism evidence="1 2">
    <name type="scientific">Midichloria mitochondrii (strain IricVA)</name>
    <dbReference type="NCBI Taxonomy" id="696127"/>
    <lineage>
        <taxon>Bacteria</taxon>
        <taxon>Pseudomonadati</taxon>
        <taxon>Pseudomonadota</taxon>
        <taxon>Alphaproteobacteria</taxon>
        <taxon>Rickettsiales</taxon>
        <taxon>Candidatus Midichloriaceae</taxon>
        <taxon>Candidatus Midichloria</taxon>
    </lineage>
</organism>
<evidence type="ECO:0000313" key="1">
    <source>
        <dbReference type="EMBL" id="AEI89080.1"/>
    </source>
</evidence>
<name>F7XWN1_MIDMI</name>
<reference evidence="1 2" key="1">
    <citation type="journal article" date="2011" name="Mol. Biol. Evol.">
        <title>Phylogenomic evidence for the presence of a flagellum and cbb3 oxidase in the free-living mitochondrial ancestor.</title>
        <authorList>
            <person name="Sassera D."/>
            <person name="Lo N."/>
            <person name="Epis S."/>
            <person name="D'Auria G."/>
            <person name="Montagna M."/>
            <person name="Comandatore F."/>
            <person name="Horner D."/>
            <person name="Pereto J."/>
            <person name="Luciano A.M."/>
            <person name="Franciosi F."/>
            <person name="Ferri E."/>
            <person name="Crotti E."/>
            <person name="Bazzocchi C."/>
            <person name="Daffonchio D."/>
            <person name="Sacchi L."/>
            <person name="Moya A."/>
            <person name="Latorre A."/>
            <person name="Bandi C."/>
        </authorList>
    </citation>
    <scope>NUCLEOTIDE SEQUENCE [LARGE SCALE GENOMIC DNA]</scope>
    <source>
        <strain evidence="1 2">IricVA</strain>
    </source>
</reference>
<sequence length="84" mass="9468">MRFVMPEIKVAGPYPIGTACNRDLASKISNSAYKTKFIVKNGDKFDFSLSAADNIENKIYMCGRQKLKLNPLFPQPTLTQKLIQ</sequence>
<proteinExistence type="predicted"/>